<evidence type="ECO:0000259" key="6">
    <source>
        <dbReference type="SMART" id="SM00534"/>
    </source>
</evidence>
<dbReference type="SUPFAM" id="SSF52540">
    <property type="entry name" value="P-loop containing nucleoside triphosphate hydrolases"/>
    <property type="match status" value="1"/>
</dbReference>
<evidence type="ECO:0000256" key="4">
    <source>
        <dbReference type="ARBA" id="ARBA00023125"/>
    </source>
</evidence>
<reference evidence="7 8" key="1">
    <citation type="submission" date="2020-01" db="EMBL/GenBank/DDBJ databases">
        <authorList>
            <person name="Kim M.K."/>
        </authorList>
    </citation>
    <scope>NUCLEOTIDE SEQUENCE [LARGE SCALE GENOMIC DNA]</scope>
    <source>
        <strain evidence="7 8">172606-1</strain>
    </source>
</reference>
<dbReference type="AlphaFoldDB" id="A0A6C0GTX4"/>
<dbReference type="GO" id="GO:0140664">
    <property type="term" value="F:ATP-dependent DNA damage sensor activity"/>
    <property type="evidence" value="ECO:0007669"/>
    <property type="project" value="InterPro"/>
</dbReference>
<evidence type="ECO:0000313" key="8">
    <source>
        <dbReference type="Proteomes" id="UP000480178"/>
    </source>
</evidence>
<dbReference type="InterPro" id="IPR045076">
    <property type="entry name" value="MutS"/>
</dbReference>
<dbReference type="RefSeq" id="WP_162447306.1">
    <property type="nucleotide sequence ID" value="NZ_CP048222.1"/>
</dbReference>
<dbReference type="Gene3D" id="3.40.50.300">
    <property type="entry name" value="P-loop containing nucleotide triphosphate hydrolases"/>
    <property type="match status" value="1"/>
</dbReference>
<dbReference type="GO" id="GO:0006298">
    <property type="term" value="P:mismatch repair"/>
    <property type="evidence" value="ECO:0007669"/>
    <property type="project" value="InterPro"/>
</dbReference>
<proteinExistence type="inferred from homology"/>
<feature type="domain" description="DNA mismatch repair proteins mutS family" evidence="6">
    <location>
        <begin position="256"/>
        <end position="437"/>
    </location>
</feature>
<dbReference type="InterPro" id="IPR036187">
    <property type="entry name" value="DNA_mismatch_repair_MutS_sf"/>
</dbReference>
<dbReference type="KEGG" id="rhoz:GXP67_34280"/>
<dbReference type="EMBL" id="CP048222">
    <property type="protein sequence ID" value="QHT71367.1"/>
    <property type="molecule type" value="Genomic_DNA"/>
</dbReference>
<dbReference type="InterPro" id="IPR027417">
    <property type="entry name" value="P-loop_NTPase"/>
</dbReference>
<organism evidence="7 8">
    <name type="scientific">Rhodocytophaga rosea</name>
    <dbReference type="NCBI Taxonomy" id="2704465"/>
    <lineage>
        <taxon>Bacteria</taxon>
        <taxon>Pseudomonadati</taxon>
        <taxon>Bacteroidota</taxon>
        <taxon>Cytophagia</taxon>
        <taxon>Cytophagales</taxon>
        <taxon>Rhodocytophagaceae</taxon>
        <taxon>Rhodocytophaga</taxon>
    </lineage>
</organism>
<dbReference type="Pfam" id="PF00488">
    <property type="entry name" value="MutS_V"/>
    <property type="match status" value="1"/>
</dbReference>
<evidence type="ECO:0000256" key="5">
    <source>
        <dbReference type="ARBA" id="ARBA00023204"/>
    </source>
</evidence>
<gene>
    <name evidence="7" type="ORF">GXP67_34280</name>
</gene>
<dbReference type="GO" id="GO:0030983">
    <property type="term" value="F:mismatched DNA binding"/>
    <property type="evidence" value="ECO:0007669"/>
    <property type="project" value="InterPro"/>
</dbReference>
<dbReference type="Proteomes" id="UP000480178">
    <property type="component" value="Chromosome"/>
</dbReference>
<dbReference type="SMART" id="SM00534">
    <property type="entry name" value="MUTSac"/>
    <property type="match status" value="1"/>
</dbReference>
<dbReference type="Pfam" id="PF05192">
    <property type="entry name" value="MutS_III"/>
    <property type="match status" value="1"/>
</dbReference>
<accession>A0A6C0GTX4</accession>
<dbReference type="GO" id="GO:0005524">
    <property type="term" value="F:ATP binding"/>
    <property type="evidence" value="ECO:0007669"/>
    <property type="project" value="UniProtKB-KW"/>
</dbReference>
<dbReference type="PANTHER" id="PTHR11361">
    <property type="entry name" value="DNA MISMATCH REPAIR PROTEIN MUTS FAMILY MEMBER"/>
    <property type="match status" value="1"/>
</dbReference>
<keyword evidence="5" id="KW-0227">DNA damage</keyword>
<dbReference type="PANTHER" id="PTHR11361:SF34">
    <property type="entry name" value="DNA MISMATCH REPAIR PROTEIN MSH1, MITOCHONDRIAL"/>
    <property type="match status" value="1"/>
</dbReference>
<dbReference type="InterPro" id="IPR000432">
    <property type="entry name" value="DNA_mismatch_repair_MutS_C"/>
</dbReference>
<dbReference type="SUPFAM" id="SSF48334">
    <property type="entry name" value="DNA repair protein MutS, domain III"/>
    <property type="match status" value="1"/>
</dbReference>
<sequence>MSFHIDTQTKKDLQLFDEGRKSHSVFSYFNHTRTKGGKALLYQMMLAPLNEEKVLTDRQNAIRFFGENQVEIGIDYHRIDMIEYYLNLNVTVLKNNPLDACIKHVSAQLRPDNNYYLIQTGIEHLIYLFRHLHQFIASTEKTGMPALILEQFSQIEAFLQEPMIQTLVQTKSKLSFLQISQYDHLLRKKFKPQLFSLLDHLYQFDVFETVARIARQKSLTFPEYVSAAQPQVTIQGLFHPLLENPVLNDIEISSTANLFFLTGPNMAGKSTFLKSLGLSIYLAHIGFPVPASYMQTSLYNGLITTINLADSMQLGYSHFYSEVKRVKETALMIKENKSVFVIFDELFRGTNVKDALDASLLVISAFAKIKTCSFFVSTHLTEVAKELPDPSTICFKYFESSLIGNKPVYSYKLQDGISEERLGILIVQNEKITEILDSIGQK</sequence>
<evidence type="ECO:0000313" key="7">
    <source>
        <dbReference type="EMBL" id="QHT71367.1"/>
    </source>
</evidence>
<keyword evidence="8" id="KW-1185">Reference proteome</keyword>
<keyword evidence="3" id="KW-0067">ATP-binding</keyword>
<name>A0A6C0GTX4_9BACT</name>
<dbReference type="InterPro" id="IPR007696">
    <property type="entry name" value="DNA_mismatch_repair_MutS_core"/>
</dbReference>
<evidence type="ECO:0000256" key="1">
    <source>
        <dbReference type="ARBA" id="ARBA00006271"/>
    </source>
</evidence>
<keyword evidence="5" id="KW-0234">DNA repair</keyword>
<dbReference type="Gene3D" id="1.10.1420.10">
    <property type="match status" value="1"/>
</dbReference>
<protein>
    <submittedName>
        <fullName evidence="7">DNA mismatch repair protein</fullName>
    </submittedName>
</protein>
<evidence type="ECO:0000256" key="3">
    <source>
        <dbReference type="ARBA" id="ARBA00022840"/>
    </source>
</evidence>
<evidence type="ECO:0000256" key="2">
    <source>
        <dbReference type="ARBA" id="ARBA00022741"/>
    </source>
</evidence>
<keyword evidence="4" id="KW-0238">DNA-binding</keyword>
<comment type="similarity">
    <text evidence="1">Belongs to the DNA mismatch repair MutS family.</text>
</comment>
<keyword evidence="2" id="KW-0547">Nucleotide-binding</keyword>